<evidence type="ECO:0000259" key="4">
    <source>
        <dbReference type="PROSITE" id="PS50042"/>
    </source>
</evidence>
<dbReference type="InterPro" id="IPR029062">
    <property type="entry name" value="Class_I_gatase-like"/>
</dbReference>
<dbReference type="PANTHER" id="PTHR48094:SF11">
    <property type="entry name" value="GLUTATHIONE-INDEPENDENT GLYOXALASE HSP31-RELATED"/>
    <property type="match status" value="1"/>
</dbReference>
<dbReference type="Proteomes" id="UP001189429">
    <property type="component" value="Unassembled WGS sequence"/>
</dbReference>
<keyword evidence="6" id="KW-1185">Reference proteome</keyword>
<dbReference type="PRINTS" id="PR00103">
    <property type="entry name" value="CAMPKINASE"/>
</dbReference>
<dbReference type="InterPro" id="IPR000595">
    <property type="entry name" value="cNMP-bd_dom"/>
</dbReference>
<evidence type="ECO:0000313" key="5">
    <source>
        <dbReference type="EMBL" id="CAK0894189.1"/>
    </source>
</evidence>
<accession>A0ABN9X4K8</accession>
<evidence type="ECO:0000256" key="1">
    <source>
        <dbReference type="ARBA" id="ARBA00023016"/>
    </source>
</evidence>
<keyword evidence="2" id="KW-0456">Lyase</keyword>
<dbReference type="Pfam" id="PF01965">
    <property type="entry name" value="DJ-1_PfpI"/>
    <property type="match status" value="1"/>
</dbReference>
<dbReference type="EMBL" id="CAUYUJ010019857">
    <property type="protein sequence ID" value="CAK0894189.1"/>
    <property type="molecule type" value="Genomic_DNA"/>
</dbReference>
<dbReference type="InterPro" id="IPR018490">
    <property type="entry name" value="cNMP-bd_dom_sf"/>
</dbReference>
<evidence type="ECO:0000256" key="3">
    <source>
        <dbReference type="ARBA" id="ARBA00038493"/>
    </source>
</evidence>
<dbReference type="SUPFAM" id="SSF52317">
    <property type="entry name" value="Class I glutamine amidotransferase-like"/>
    <property type="match status" value="1"/>
</dbReference>
<dbReference type="PANTHER" id="PTHR48094">
    <property type="entry name" value="PROTEIN/NUCLEIC ACID DEGLYCASE DJ-1-RELATED"/>
    <property type="match status" value="1"/>
</dbReference>
<dbReference type="CDD" id="cd00038">
    <property type="entry name" value="CAP_ED"/>
    <property type="match status" value="1"/>
</dbReference>
<feature type="non-terminal residue" evidence="5">
    <location>
        <position position="1"/>
    </location>
</feature>
<dbReference type="SUPFAM" id="SSF51206">
    <property type="entry name" value="cAMP-binding domain-like"/>
    <property type="match status" value="1"/>
</dbReference>
<organism evidence="5 6">
    <name type="scientific">Prorocentrum cordatum</name>
    <dbReference type="NCBI Taxonomy" id="2364126"/>
    <lineage>
        <taxon>Eukaryota</taxon>
        <taxon>Sar</taxon>
        <taxon>Alveolata</taxon>
        <taxon>Dinophyceae</taxon>
        <taxon>Prorocentrales</taxon>
        <taxon>Prorocentraceae</taxon>
        <taxon>Prorocentrum</taxon>
    </lineage>
</organism>
<dbReference type="InterPro" id="IPR014710">
    <property type="entry name" value="RmlC-like_jellyroll"/>
</dbReference>
<evidence type="ECO:0000256" key="2">
    <source>
        <dbReference type="ARBA" id="ARBA00023239"/>
    </source>
</evidence>
<dbReference type="PROSITE" id="PS50042">
    <property type="entry name" value="CNMP_BINDING_3"/>
    <property type="match status" value="1"/>
</dbReference>
<dbReference type="Gene3D" id="3.40.50.880">
    <property type="match status" value="1"/>
</dbReference>
<feature type="domain" description="Cyclic nucleotide-binding" evidence="4">
    <location>
        <begin position="6"/>
        <end position="63"/>
    </location>
</feature>
<reference evidence="5" key="1">
    <citation type="submission" date="2023-10" db="EMBL/GenBank/DDBJ databases">
        <authorList>
            <person name="Chen Y."/>
            <person name="Shah S."/>
            <person name="Dougan E. K."/>
            <person name="Thang M."/>
            <person name="Chan C."/>
        </authorList>
    </citation>
    <scope>NUCLEOTIDE SEQUENCE [LARGE SCALE GENOMIC DNA]</scope>
</reference>
<dbReference type="InterPro" id="IPR002818">
    <property type="entry name" value="DJ-1/PfpI"/>
</dbReference>
<gene>
    <name evidence="5" type="ORF">PCOR1329_LOCUS73287</name>
</gene>
<protein>
    <recommendedName>
        <fullName evidence="4">Cyclic nucleotide-binding domain-containing protein</fullName>
    </recommendedName>
</protein>
<proteinExistence type="inferred from homology"/>
<dbReference type="InterPro" id="IPR050325">
    <property type="entry name" value="Prot/Nucl_acid_deglycase"/>
</dbReference>
<dbReference type="Gene3D" id="2.60.120.10">
    <property type="entry name" value="Jelly Rolls"/>
    <property type="match status" value="1"/>
</dbReference>
<sequence length="300" mass="32124">VYDKVGDYFGEIALLTSQPRKATVRAGGQNGCKVMSLSKENFDLLLGPISAILKKEKDQYPQYADFLRIAASKQSPSATKRVLIVATSADKLEDKTTGVWSEECTGPYYHFVDNGCAVVICSIAGGDIPVDPGSLADGFKTDNDRRMEEEGWAPMRGTPKLEDQDVDAFDIVFFSGGHGTCVDFPTSEVAAVVQTAMEKGKIVAAVCHGPMALVEATVRGEGESVQPLVQGKKVACFTDKEEEMVGLTSQVPFLLESKLKDLGATVMTGDPWTDQAVRDGNLVTGQNPQSSVSCAKLCLA</sequence>
<name>A0ABN9X4K8_9DINO</name>
<comment type="caution">
    <text evidence="5">The sequence shown here is derived from an EMBL/GenBank/DDBJ whole genome shotgun (WGS) entry which is preliminary data.</text>
</comment>
<comment type="similarity">
    <text evidence="3">Belongs to the peptidase C56 family. HSP31-like subfamily.</text>
</comment>
<dbReference type="CDD" id="cd03141">
    <property type="entry name" value="GATase1_Hsp31_like"/>
    <property type="match status" value="1"/>
</dbReference>
<evidence type="ECO:0000313" key="6">
    <source>
        <dbReference type="Proteomes" id="UP001189429"/>
    </source>
</evidence>
<keyword evidence="1" id="KW-0346">Stress response</keyword>